<organism evidence="1 2">
    <name type="scientific">Desulfacinum hydrothermale DSM 13146</name>
    <dbReference type="NCBI Taxonomy" id="1121390"/>
    <lineage>
        <taxon>Bacteria</taxon>
        <taxon>Pseudomonadati</taxon>
        <taxon>Thermodesulfobacteriota</taxon>
        <taxon>Syntrophobacteria</taxon>
        <taxon>Syntrophobacterales</taxon>
        <taxon>Syntrophobacteraceae</taxon>
        <taxon>Desulfacinum</taxon>
    </lineage>
</organism>
<protein>
    <submittedName>
        <fullName evidence="1">Uncharacterized protein</fullName>
    </submittedName>
</protein>
<evidence type="ECO:0000313" key="1">
    <source>
        <dbReference type="EMBL" id="SMC16590.1"/>
    </source>
</evidence>
<proteinExistence type="predicted"/>
<evidence type="ECO:0000313" key="2">
    <source>
        <dbReference type="Proteomes" id="UP000192783"/>
    </source>
</evidence>
<keyword evidence="2" id="KW-1185">Reference proteome</keyword>
<dbReference type="AlphaFoldDB" id="A0A1W1WYE3"/>
<accession>A0A1W1WYE3</accession>
<reference evidence="1 2" key="1">
    <citation type="submission" date="2017-04" db="EMBL/GenBank/DDBJ databases">
        <authorList>
            <person name="Afonso C.L."/>
            <person name="Miller P.J."/>
            <person name="Scott M.A."/>
            <person name="Spackman E."/>
            <person name="Goraichik I."/>
            <person name="Dimitrov K.M."/>
            <person name="Suarez D.L."/>
            <person name="Swayne D.E."/>
        </authorList>
    </citation>
    <scope>NUCLEOTIDE SEQUENCE [LARGE SCALE GENOMIC DNA]</scope>
    <source>
        <strain evidence="1 2">DSM 13146</strain>
    </source>
</reference>
<gene>
    <name evidence="1" type="ORF">SAMN02746041_00113</name>
</gene>
<sequence>MVPTSVSYPHYRVPVPALRAEGRAGVWGGLPHGQREEEASS</sequence>
<dbReference type="EMBL" id="FWXF01000001">
    <property type="protein sequence ID" value="SMC16590.1"/>
    <property type="molecule type" value="Genomic_DNA"/>
</dbReference>
<dbReference type="Proteomes" id="UP000192783">
    <property type="component" value="Unassembled WGS sequence"/>
</dbReference>
<name>A0A1W1WYE3_9BACT</name>